<dbReference type="HOGENOM" id="CLU_1537223_0_0_4"/>
<dbReference type="GO" id="GO:0008448">
    <property type="term" value="F:N-acetylglucosamine-6-phosphate deacetylase activity"/>
    <property type="evidence" value="ECO:0007669"/>
    <property type="project" value="UniProtKB-EC"/>
</dbReference>
<organism evidence="3 4">
    <name type="scientific">Mycetohabitans rhizoxinica (strain DSM 19002 / CIP 109453 / HKI 454)</name>
    <name type="common">Paraburkholderia rhizoxinica</name>
    <dbReference type="NCBI Taxonomy" id="882378"/>
    <lineage>
        <taxon>Bacteria</taxon>
        <taxon>Pseudomonadati</taxon>
        <taxon>Pseudomonadota</taxon>
        <taxon>Betaproteobacteria</taxon>
        <taxon>Burkholderiales</taxon>
        <taxon>Burkholderiaceae</taxon>
        <taxon>Mycetohabitans</taxon>
    </lineage>
</organism>
<name>E5ALY5_MYCRK</name>
<dbReference type="EMBL" id="FR687359">
    <property type="protein sequence ID" value="CBW76156.1"/>
    <property type="molecule type" value="Genomic_DNA"/>
</dbReference>
<dbReference type="STRING" id="882378.RBRH_02174"/>
<dbReference type="GO" id="GO:0006046">
    <property type="term" value="P:N-acetylglucosamine catabolic process"/>
    <property type="evidence" value="ECO:0007669"/>
    <property type="project" value="TreeGrafter"/>
</dbReference>
<evidence type="ECO:0000313" key="3">
    <source>
        <dbReference type="EMBL" id="CBW76156.1"/>
    </source>
</evidence>
<dbReference type="KEGG" id="brh:RBRH_02174"/>
<dbReference type="InterPro" id="IPR032466">
    <property type="entry name" value="Metal_Hydrolase"/>
</dbReference>
<accession>E5ALY5</accession>
<reference evidence="3 4" key="1">
    <citation type="journal article" date="2011" name="J. Bacteriol.">
        <title>Complete genome sequence of Burkholderia rhizoxinica, an endosymbiont of Rhizopus microsporus.</title>
        <authorList>
            <person name="Lackner G."/>
            <person name="Moebius N."/>
            <person name="Partida-Martinez L."/>
            <person name="Hertweck C."/>
        </authorList>
    </citation>
    <scope>NUCLEOTIDE SEQUENCE [LARGE SCALE GENOMIC DNA]</scope>
    <source>
        <strain evidence="4">DSM 19002 / CIP 109453 / HKI 454</strain>
    </source>
</reference>
<dbReference type="Proteomes" id="UP000007437">
    <property type="component" value="Chromosome"/>
</dbReference>
<dbReference type="PANTHER" id="PTHR11113:SF14">
    <property type="entry name" value="N-ACETYLGLUCOSAMINE-6-PHOSPHATE DEACETYLASE"/>
    <property type="match status" value="1"/>
</dbReference>
<evidence type="ECO:0000256" key="2">
    <source>
        <dbReference type="ARBA" id="ARBA00022801"/>
    </source>
</evidence>
<keyword evidence="2 3" id="KW-0378">Hydrolase</keyword>
<evidence type="ECO:0000313" key="4">
    <source>
        <dbReference type="Proteomes" id="UP000007437"/>
    </source>
</evidence>
<dbReference type="eggNOG" id="COG1820">
    <property type="taxonomic scope" value="Bacteria"/>
</dbReference>
<gene>
    <name evidence="3" type="ordered locus">RBRH_02174</name>
</gene>
<comment type="similarity">
    <text evidence="1">Belongs to the metallo-dependent hydrolases superfamily. NagA family.</text>
</comment>
<dbReference type="AlphaFoldDB" id="E5ALY5"/>
<evidence type="ECO:0000256" key="1">
    <source>
        <dbReference type="ARBA" id="ARBA00010716"/>
    </source>
</evidence>
<dbReference type="EC" id="3.5.1.25" evidence="3"/>
<sequence>MPWLATRKPVQDAGDFLTRVDNSCSTRAAVNEHLFNAMSPMHHRDPGMVGAALAHAAYAEIIPDLLHVHPGAIRAALRAIPRLYVVTDSTSAAGMPDGEYHLGSQRVTKCLGGVRLAGGTLAGSTLTMDQALRNLVSIGLPIADVSARLSRHAADYLGLVDRVASSGAHGPIWW</sequence>
<dbReference type="SUPFAM" id="SSF51556">
    <property type="entry name" value="Metallo-dependent hydrolases"/>
    <property type="match status" value="1"/>
</dbReference>
<protein>
    <submittedName>
        <fullName evidence="3">N-acetylglucosamine-6-phosphate deacetylase</fullName>
        <ecNumber evidence="3">3.5.1.25</ecNumber>
    </submittedName>
</protein>
<dbReference type="Gene3D" id="3.20.20.140">
    <property type="entry name" value="Metal-dependent hydrolases"/>
    <property type="match status" value="1"/>
</dbReference>
<proteinExistence type="inferred from homology"/>
<dbReference type="PANTHER" id="PTHR11113">
    <property type="entry name" value="N-ACETYLGLUCOSAMINE-6-PHOSPHATE DEACETYLASE"/>
    <property type="match status" value="1"/>
</dbReference>